<protein>
    <recommendedName>
        <fullName evidence="4">RHS repeat protein</fullName>
    </recommendedName>
</protein>
<proteinExistence type="predicted"/>
<organism evidence="2 3">
    <name type="scientific">Rothia nasimurium</name>
    <dbReference type="NCBI Taxonomy" id="85336"/>
    <lineage>
        <taxon>Bacteria</taxon>
        <taxon>Bacillati</taxon>
        <taxon>Actinomycetota</taxon>
        <taxon>Actinomycetes</taxon>
        <taxon>Micrococcales</taxon>
        <taxon>Micrococcaceae</taxon>
        <taxon>Rothia</taxon>
    </lineage>
</organism>
<dbReference type="Pfam" id="PF05593">
    <property type="entry name" value="RHS_repeat"/>
    <property type="match status" value="1"/>
</dbReference>
<reference evidence="2 3" key="1">
    <citation type="submission" date="2016-05" db="EMBL/GenBank/DDBJ databases">
        <title>Draft genome sequence of a porcine commensal Rothia nasimurium.</title>
        <authorList>
            <person name="Gaiser R.A."/>
            <person name="Van Baarlen P."/>
            <person name="Wells J.M."/>
        </authorList>
    </citation>
    <scope>NUCLEOTIDE SEQUENCE [LARGE SCALE GENOMIC DNA]</scope>
    <source>
        <strain evidence="2 3">PT-32</strain>
    </source>
</reference>
<dbReference type="AlphaFoldDB" id="A0A1Y1RP76"/>
<dbReference type="Gene3D" id="2.180.10.10">
    <property type="entry name" value="RHS repeat-associated core"/>
    <property type="match status" value="1"/>
</dbReference>
<evidence type="ECO:0000313" key="2">
    <source>
        <dbReference type="EMBL" id="ORC16592.1"/>
    </source>
</evidence>
<keyword evidence="1" id="KW-1133">Transmembrane helix</keyword>
<sequence>MIDAHDQRQSMAYDQHGNLVSVTERDGSVTVHAYDDRGRRVVVGVWWVVLLMQLLIPGVGVLLGL</sequence>
<evidence type="ECO:0008006" key="4">
    <source>
        <dbReference type="Google" id="ProtNLM"/>
    </source>
</evidence>
<comment type="caution">
    <text evidence="2">The sequence shown here is derived from an EMBL/GenBank/DDBJ whole genome shotgun (WGS) entry which is preliminary data.</text>
</comment>
<keyword evidence="1" id="KW-0812">Transmembrane</keyword>
<dbReference type="RefSeq" id="WP_219336362.1">
    <property type="nucleotide sequence ID" value="NZ_LXWF01000040.1"/>
</dbReference>
<gene>
    <name evidence="2" type="ORF">A7979_04645</name>
</gene>
<keyword evidence="1" id="KW-0472">Membrane</keyword>
<evidence type="ECO:0000313" key="3">
    <source>
        <dbReference type="Proteomes" id="UP000192359"/>
    </source>
</evidence>
<dbReference type="EMBL" id="LXWF01000040">
    <property type="protein sequence ID" value="ORC16592.1"/>
    <property type="molecule type" value="Genomic_DNA"/>
</dbReference>
<accession>A0A1Y1RP76</accession>
<dbReference type="InterPro" id="IPR031325">
    <property type="entry name" value="RHS_repeat"/>
</dbReference>
<dbReference type="NCBIfam" id="TIGR01643">
    <property type="entry name" value="YD_repeat_2x"/>
    <property type="match status" value="2"/>
</dbReference>
<keyword evidence="3" id="KW-1185">Reference proteome</keyword>
<name>A0A1Y1RP76_9MICC</name>
<dbReference type="InterPro" id="IPR006530">
    <property type="entry name" value="YD"/>
</dbReference>
<evidence type="ECO:0000256" key="1">
    <source>
        <dbReference type="SAM" id="Phobius"/>
    </source>
</evidence>
<feature type="transmembrane region" description="Helical" evidence="1">
    <location>
        <begin position="44"/>
        <end position="64"/>
    </location>
</feature>
<dbReference type="Proteomes" id="UP000192359">
    <property type="component" value="Unassembled WGS sequence"/>
</dbReference>